<dbReference type="RefSeq" id="WP_087185592.1">
    <property type="nucleotide sequence ID" value="NZ_CALUIC010000003.1"/>
</dbReference>
<organism evidence="2 3">
    <name type="scientific">Enorma massiliensis</name>
    <dbReference type="NCBI Taxonomy" id="1472761"/>
    <lineage>
        <taxon>Bacteria</taxon>
        <taxon>Bacillati</taxon>
        <taxon>Actinomycetota</taxon>
        <taxon>Coriobacteriia</taxon>
        <taxon>Coriobacteriales</taxon>
        <taxon>Coriobacteriaceae</taxon>
        <taxon>Enorma</taxon>
    </lineage>
</organism>
<keyword evidence="1" id="KW-0812">Transmembrane</keyword>
<name>A0A1Y3UBG6_9ACTN</name>
<keyword evidence="1" id="KW-0472">Membrane</keyword>
<dbReference type="EMBL" id="NFHO01000001">
    <property type="protein sequence ID" value="OUN44447.1"/>
    <property type="molecule type" value="Genomic_DNA"/>
</dbReference>
<feature type="transmembrane region" description="Helical" evidence="1">
    <location>
        <begin position="70"/>
        <end position="91"/>
    </location>
</feature>
<sequence length="98" mass="10684">MDARKALAVALNILAYILRICAIVLCVLVIILCFSGMVSRLGLVNFIIDLSRALPQVIAGWGVIASPFGGIFRLDFTIVAAVCFLLDFICVRISRSLR</sequence>
<proteinExistence type="predicted"/>
<accession>A0A1Y3UBG6</accession>
<dbReference type="STRING" id="1118060.GCA_000311845_01024"/>
<feature type="transmembrane region" description="Helical" evidence="1">
    <location>
        <begin position="6"/>
        <end position="34"/>
    </location>
</feature>
<dbReference type="Proteomes" id="UP000196560">
    <property type="component" value="Unassembled WGS sequence"/>
</dbReference>
<keyword evidence="1" id="KW-1133">Transmembrane helix</keyword>
<evidence type="ECO:0000313" key="2">
    <source>
        <dbReference type="EMBL" id="OUN44447.1"/>
    </source>
</evidence>
<reference evidence="3" key="1">
    <citation type="submission" date="2017-04" db="EMBL/GenBank/DDBJ databases">
        <title>Function of individual gut microbiota members based on whole genome sequencing of pure cultures obtained from chicken caecum.</title>
        <authorList>
            <person name="Medvecky M."/>
            <person name="Cejkova D."/>
            <person name="Polansky O."/>
            <person name="Karasova D."/>
            <person name="Kubasova T."/>
            <person name="Cizek A."/>
            <person name="Rychlik I."/>
        </authorList>
    </citation>
    <scope>NUCLEOTIDE SEQUENCE [LARGE SCALE GENOMIC DNA]</scope>
    <source>
        <strain evidence="3">An70</strain>
    </source>
</reference>
<evidence type="ECO:0000256" key="1">
    <source>
        <dbReference type="SAM" id="Phobius"/>
    </source>
</evidence>
<keyword evidence="3" id="KW-1185">Reference proteome</keyword>
<gene>
    <name evidence="2" type="ORF">B5G21_00420</name>
</gene>
<protein>
    <submittedName>
        <fullName evidence="2">Uncharacterized protein</fullName>
    </submittedName>
</protein>
<dbReference type="AlphaFoldDB" id="A0A1Y3UBG6"/>
<comment type="caution">
    <text evidence="2">The sequence shown here is derived from an EMBL/GenBank/DDBJ whole genome shotgun (WGS) entry which is preliminary data.</text>
</comment>
<evidence type="ECO:0000313" key="3">
    <source>
        <dbReference type="Proteomes" id="UP000196560"/>
    </source>
</evidence>